<dbReference type="Gene3D" id="3.60.70.12">
    <property type="entry name" value="L-amino peptidase D-ALA esterase/amidase"/>
    <property type="match status" value="1"/>
</dbReference>
<comment type="caution">
    <text evidence="2">The sequence shown here is derived from an EMBL/GenBank/DDBJ whole genome shotgun (WGS) entry which is preliminary data.</text>
</comment>
<dbReference type="Pfam" id="PF03576">
    <property type="entry name" value="Peptidase_S58"/>
    <property type="match status" value="1"/>
</dbReference>
<dbReference type="CDD" id="cd02252">
    <property type="entry name" value="nylC_like"/>
    <property type="match status" value="1"/>
</dbReference>
<name>A0A512NK40_9HYPH</name>
<dbReference type="EMBL" id="BKAJ01000126">
    <property type="protein sequence ID" value="GEP59295.1"/>
    <property type="molecule type" value="Genomic_DNA"/>
</dbReference>
<dbReference type="OrthoDB" id="9770388at2"/>
<proteinExistence type="inferred from homology"/>
<evidence type="ECO:0000313" key="3">
    <source>
        <dbReference type="Proteomes" id="UP000321058"/>
    </source>
</evidence>
<accession>A0A512NK40</accession>
<dbReference type="SUPFAM" id="SSF56266">
    <property type="entry name" value="DmpA/ArgJ-like"/>
    <property type="match status" value="1"/>
</dbReference>
<dbReference type="PANTHER" id="PTHR36512">
    <property type="entry name" value="D-AMINOPEPTIDASE"/>
    <property type="match status" value="1"/>
</dbReference>
<keyword evidence="3" id="KW-1185">Reference proteome</keyword>
<protein>
    <submittedName>
        <fullName evidence="2">Peptidase T4</fullName>
    </submittedName>
</protein>
<dbReference type="PANTHER" id="PTHR36512:SF3">
    <property type="entry name" value="BLR5678 PROTEIN"/>
    <property type="match status" value="1"/>
</dbReference>
<evidence type="ECO:0000256" key="1">
    <source>
        <dbReference type="ARBA" id="ARBA00007068"/>
    </source>
</evidence>
<dbReference type="Proteomes" id="UP000321058">
    <property type="component" value="Unassembled WGS sequence"/>
</dbReference>
<dbReference type="InterPro" id="IPR016117">
    <property type="entry name" value="ArgJ-like_dom_sf"/>
</dbReference>
<evidence type="ECO:0000313" key="2">
    <source>
        <dbReference type="EMBL" id="GEP59295.1"/>
    </source>
</evidence>
<organism evidence="2 3">
    <name type="scientific">Reyranella soli</name>
    <dbReference type="NCBI Taxonomy" id="1230389"/>
    <lineage>
        <taxon>Bacteria</taxon>
        <taxon>Pseudomonadati</taxon>
        <taxon>Pseudomonadota</taxon>
        <taxon>Alphaproteobacteria</taxon>
        <taxon>Hyphomicrobiales</taxon>
        <taxon>Reyranellaceae</taxon>
        <taxon>Reyranella</taxon>
    </lineage>
</organism>
<comment type="similarity">
    <text evidence="1">Belongs to the peptidase S58 family.</text>
</comment>
<dbReference type="AlphaFoldDB" id="A0A512NK40"/>
<reference evidence="2 3" key="1">
    <citation type="submission" date="2019-07" db="EMBL/GenBank/DDBJ databases">
        <title>Whole genome shotgun sequence of Reyranella soli NBRC 108950.</title>
        <authorList>
            <person name="Hosoyama A."/>
            <person name="Uohara A."/>
            <person name="Ohji S."/>
            <person name="Ichikawa N."/>
        </authorList>
    </citation>
    <scope>NUCLEOTIDE SEQUENCE [LARGE SCALE GENOMIC DNA]</scope>
    <source>
        <strain evidence="2 3">NBRC 108950</strain>
    </source>
</reference>
<dbReference type="GO" id="GO:0004177">
    <property type="term" value="F:aminopeptidase activity"/>
    <property type="evidence" value="ECO:0007669"/>
    <property type="project" value="TreeGrafter"/>
</dbReference>
<dbReference type="InterPro" id="IPR005321">
    <property type="entry name" value="Peptidase_S58_DmpA"/>
</dbReference>
<sequence length="339" mass="34241">MRNLLTDVPGILVGNAHDAQAATGVTVAVFERSVVASVATLGGAPGDRAVTLLEPEMTRGMIDAVVLSGGSLYGLDAAGGVTAVLCRQGKGAQFGGLTLPVAVQAILFDLTNGGAKEWLTEPVDKRPPYWDLGRDATLAAAQDFALGTVGAGFGATTVTAKGGLGSASTGTRQGFTVGALAAVNAVGSALIGDGPHFWAAPYEQGAEFGGLGWPQKIPPEALAVRFKGQPAPATATTIAMVATDATLTKAECKRLAIMANDGLSKALRPVHAPNDGDTVFAVSTGLAGSGGEPPVLTELGTAAADCLARAVARGVYEATALPYKTAMPDWKTRFGGGRR</sequence>
<gene>
    <name evidence="2" type="ORF">RSO01_64610</name>
</gene>